<dbReference type="SUPFAM" id="SSF81837">
    <property type="entry name" value="BEACH domain"/>
    <property type="match status" value="1"/>
</dbReference>
<dbReference type="PANTHER" id="PTHR13743:SF112">
    <property type="entry name" value="BEACH DOMAIN-CONTAINING PROTEIN"/>
    <property type="match status" value="1"/>
</dbReference>
<dbReference type="Pfam" id="PF02138">
    <property type="entry name" value="Beach"/>
    <property type="match status" value="1"/>
</dbReference>
<dbReference type="eggNOG" id="KOG1787">
    <property type="taxonomic scope" value="Eukaryota"/>
</dbReference>
<evidence type="ECO:0000259" key="2">
    <source>
        <dbReference type="PROSITE" id="PS51783"/>
    </source>
</evidence>
<dbReference type="InterPro" id="IPR011993">
    <property type="entry name" value="PH-like_dom_sf"/>
</dbReference>
<dbReference type="InterPro" id="IPR031570">
    <property type="entry name" value="NBEA/BDCP_DUF4704"/>
</dbReference>
<name>A2F4I8_TRIV3</name>
<dbReference type="PROSITE" id="PS50197">
    <property type="entry name" value="BEACH"/>
    <property type="match status" value="1"/>
</dbReference>
<gene>
    <name evidence="3" type="ORF">TVAG_007270</name>
</gene>
<reference evidence="3" key="2">
    <citation type="journal article" date="2007" name="Science">
        <title>Draft genome sequence of the sexually transmitted pathogen Trichomonas vaginalis.</title>
        <authorList>
            <person name="Carlton J.M."/>
            <person name="Hirt R.P."/>
            <person name="Silva J.C."/>
            <person name="Delcher A.L."/>
            <person name="Schatz M."/>
            <person name="Zhao Q."/>
            <person name="Wortman J.R."/>
            <person name="Bidwell S.L."/>
            <person name="Alsmark U.C.M."/>
            <person name="Besteiro S."/>
            <person name="Sicheritz-Ponten T."/>
            <person name="Noel C.J."/>
            <person name="Dacks J.B."/>
            <person name="Foster P.G."/>
            <person name="Simillion C."/>
            <person name="Van de Peer Y."/>
            <person name="Miranda-Saavedra D."/>
            <person name="Barton G.J."/>
            <person name="Westrop G.D."/>
            <person name="Mueller S."/>
            <person name="Dessi D."/>
            <person name="Fiori P.L."/>
            <person name="Ren Q."/>
            <person name="Paulsen I."/>
            <person name="Zhang H."/>
            <person name="Bastida-Corcuera F.D."/>
            <person name="Simoes-Barbosa A."/>
            <person name="Brown M.T."/>
            <person name="Hayes R.D."/>
            <person name="Mukherjee M."/>
            <person name="Okumura C.Y."/>
            <person name="Schneider R."/>
            <person name="Smith A.J."/>
            <person name="Vanacova S."/>
            <person name="Villalvazo M."/>
            <person name="Haas B.J."/>
            <person name="Pertea M."/>
            <person name="Feldblyum T.V."/>
            <person name="Utterback T.R."/>
            <person name="Shu C.L."/>
            <person name="Osoegawa K."/>
            <person name="de Jong P.J."/>
            <person name="Hrdy I."/>
            <person name="Horvathova L."/>
            <person name="Zubacova Z."/>
            <person name="Dolezal P."/>
            <person name="Malik S.B."/>
            <person name="Logsdon J.M. Jr."/>
            <person name="Henze K."/>
            <person name="Gupta A."/>
            <person name="Wang C.C."/>
            <person name="Dunne R.L."/>
            <person name="Upcroft J.A."/>
            <person name="Upcroft P."/>
            <person name="White O."/>
            <person name="Salzberg S.L."/>
            <person name="Tang P."/>
            <person name="Chiu C.-H."/>
            <person name="Lee Y.-S."/>
            <person name="Embley T.M."/>
            <person name="Coombs G.H."/>
            <person name="Mottram J.C."/>
            <person name="Tachezy J."/>
            <person name="Fraser-Liggett C.M."/>
            <person name="Johnson P.J."/>
        </authorList>
    </citation>
    <scope>NUCLEOTIDE SEQUENCE [LARGE SCALE GENOMIC DNA]</scope>
    <source>
        <strain evidence="3">G3</strain>
    </source>
</reference>
<dbReference type="VEuPathDB" id="TrichDB:TVAG_007270"/>
<dbReference type="KEGG" id="tva:4758016"/>
<reference evidence="3" key="1">
    <citation type="submission" date="2006-10" db="EMBL/GenBank/DDBJ databases">
        <authorList>
            <person name="Amadeo P."/>
            <person name="Zhao Q."/>
            <person name="Wortman J."/>
            <person name="Fraser-Liggett C."/>
            <person name="Carlton J."/>
        </authorList>
    </citation>
    <scope>NUCLEOTIDE SEQUENCE</scope>
    <source>
        <strain evidence="3">G3</strain>
    </source>
</reference>
<evidence type="ECO:0000313" key="3">
    <source>
        <dbReference type="EMBL" id="EAY00197.1"/>
    </source>
</evidence>
<dbReference type="Gene3D" id="1.10.1540.10">
    <property type="entry name" value="BEACH domain"/>
    <property type="match status" value="1"/>
</dbReference>
<dbReference type="Gene3D" id="2.130.10.10">
    <property type="entry name" value="YVTN repeat-like/Quinoprotein amine dehydrogenase"/>
    <property type="match status" value="1"/>
</dbReference>
<accession>A2F4I8</accession>
<dbReference type="PANTHER" id="PTHR13743">
    <property type="entry name" value="BEIGE/BEACH-RELATED"/>
    <property type="match status" value="1"/>
</dbReference>
<dbReference type="CDD" id="cd06071">
    <property type="entry name" value="Beach"/>
    <property type="match status" value="1"/>
</dbReference>
<dbReference type="SUPFAM" id="SSF49899">
    <property type="entry name" value="Concanavalin A-like lectins/glucanases"/>
    <property type="match status" value="1"/>
</dbReference>
<dbReference type="SUPFAM" id="SSF50729">
    <property type="entry name" value="PH domain-like"/>
    <property type="match status" value="1"/>
</dbReference>
<dbReference type="Pfam" id="PF14844">
    <property type="entry name" value="PH_BEACH"/>
    <property type="match status" value="1"/>
</dbReference>
<dbReference type="InterPro" id="IPR050865">
    <property type="entry name" value="BEACH_Domain"/>
</dbReference>
<organism evidence="3 4">
    <name type="scientific">Trichomonas vaginalis (strain ATCC PRA-98 / G3)</name>
    <dbReference type="NCBI Taxonomy" id="412133"/>
    <lineage>
        <taxon>Eukaryota</taxon>
        <taxon>Metamonada</taxon>
        <taxon>Parabasalia</taxon>
        <taxon>Trichomonadida</taxon>
        <taxon>Trichomonadidae</taxon>
        <taxon>Trichomonas</taxon>
    </lineage>
</organism>
<dbReference type="InParanoid" id="A2F4I8"/>
<evidence type="ECO:0000313" key="4">
    <source>
        <dbReference type="Proteomes" id="UP000001542"/>
    </source>
</evidence>
<dbReference type="SMR" id="A2F4I8"/>
<dbReference type="InterPro" id="IPR013320">
    <property type="entry name" value="ConA-like_dom_sf"/>
</dbReference>
<protein>
    <submittedName>
        <fullName evidence="3">Beige/BEACH domain containing protein</fullName>
    </submittedName>
</protein>
<dbReference type="Gene3D" id="2.60.120.200">
    <property type="match status" value="1"/>
</dbReference>
<feature type="domain" description="BEACH-type PH" evidence="2">
    <location>
        <begin position="1883"/>
        <end position="1987"/>
    </location>
</feature>
<dbReference type="InterPro" id="IPR036372">
    <property type="entry name" value="BEACH_dom_sf"/>
</dbReference>
<feature type="domain" description="BEACH" evidence="1">
    <location>
        <begin position="2030"/>
        <end position="2315"/>
    </location>
</feature>
<dbReference type="PROSITE" id="PS51783">
    <property type="entry name" value="PH_BEACH"/>
    <property type="match status" value="1"/>
</dbReference>
<dbReference type="Proteomes" id="UP000001542">
    <property type="component" value="Unassembled WGS sequence"/>
</dbReference>
<dbReference type="EMBL" id="DS113610">
    <property type="protein sequence ID" value="EAY00197.1"/>
    <property type="molecule type" value="Genomic_DNA"/>
</dbReference>
<proteinExistence type="predicted"/>
<evidence type="ECO:0000259" key="1">
    <source>
        <dbReference type="PROSITE" id="PS50197"/>
    </source>
</evidence>
<dbReference type="SUPFAM" id="SSF50978">
    <property type="entry name" value="WD40 repeat-like"/>
    <property type="match status" value="1"/>
</dbReference>
<dbReference type="Pfam" id="PF15787">
    <property type="entry name" value="DUF4704"/>
    <property type="match status" value="1"/>
</dbReference>
<keyword evidence="4" id="KW-1185">Reference proteome</keyword>
<dbReference type="Gene3D" id="2.30.29.30">
    <property type="entry name" value="Pleckstrin-homology domain (PH domain)/Phosphotyrosine-binding domain (PTB)"/>
    <property type="match status" value="1"/>
</dbReference>
<dbReference type="VEuPathDB" id="TrichDB:TVAGG3_0422150"/>
<dbReference type="InterPro" id="IPR023362">
    <property type="entry name" value="PH-BEACH_dom"/>
</dbReference>
<sequence length="2608" mass="300291">MSEGGLKLIEPFQSIWIQYFTMDSQHKVGRPSSKTELDFCIERINYQPGNPSTIRKEVSLCDTSEEISHKLAAIFRFTEFPILNSCLLAQMCISVSNIKLSGKAIVPPYIVRSLIAFSYILPDALDCEVHGAKYPIFQDQCWETVPYLFEYIFYTSKEIQNDIITVLNPIQTAFSKFKQIYTLPKDHKIYTFLLKILEAFVPNLFAAAYEDNWFYFEFVVEIFNQWANCNNEILHSDPFVDIIRMFLQTSASYIQKLSKNNAFKMLIFISCFIGRFCTVYETPIPIDIKLCLNCIEITGILIPMSGMTDCAFIVRHVFCFLRWAMRSISLENELTEIFPIYTIEEPLISQLPDVYFSSHLLFTSFIVKKFKDESATLILQSLTSILSFLTDRDPECLDGFENLPEYEDSTYMSSMILVISALINNTHLPMSNSLENLTNMMLQSPHNPHKFEKVEGLQLKYQICVFNFCLHMATLSLNHRKMILRQLAKVLVPPFDFSCLTYIMPVLRSLSVIDKEIQFINPFLTSGVIENICPYIKLTEYSHQIDEFVAFVQLIAMMNPENVLSSIVMLPILTDLITVPKYEASLVPVFRCGFELSRTIQYSKAVPIIISLLIQTSAIFIGAVKNESLKHTATAIMDQFCRSIESHPLSFLRNFEDNSFFELSSKYIKKAKDTTAILTYLKTLSTFCIKYPQYIETLNARMTSIYLNITKACKRVQLTKEILNSILTLALNSVCSLENCTDLTIQNREAIKCLLNVVKDTDFEMDIIITVTELCKSSSSNSFECFHADVVKYALEKCNNERVLPLAINLYTAISSVFYSQVILNETFRSLYIGNDTRTCKQTMILNSLINMIVEGANSPVSSFFHLNGVTDCIIGPTLPCNFFNSPWSFATTIRMDKSTTSNAPLLTLIDNSWIFSLSFSEKSEMKLSFVKNGVVKASKCFKYNFRKQQWYYIIITYNEGNFTLYINKTRLQTIQTMKLNFDSSVLLQIGCNKKFHLAIDIGPTYFFSLDDVNLVYKEFTKSHNSYGQLRNCFVSLHPCLAQQGKISNASPYFDSNPLIFGTVVPYVTTILDVIEMDGIFLGFMPLFEVVNRHFIQQNDEEDNLLATLLILLRVLLVVSPEIQNNFESIGGFRLLSGFLSKIEPEYFTTQVASQLVELFQNLPDDSTRRQMVEFIWLNFNLWSEKSYEFQDFFFNNCLSVVYKSDMMGSFDFDSYDFLLFQCQTPLLISDTNNTTNIKKQSSFNNFTDSFIDNYFNSFPSNPNLISEQRNKIKQFQWNFYLEMFKKNPVQSSFLIIYMIIAFHKVNFIQMQAFYLLEKFIGERNKEALDSLSILNYYDAFIPLFASENYEIQLHSLLVIYMIANYQRNNLIKTEMTLEYAIHKAIGVWNHEKSSIKEFCEMLIFYANDARDIQNQLKIVFPEFITFLLYVVNLQKPSTIPEIMNNTEKILLSGFDINDTLFFYELFFYLNHCYEMTEENNSLFSKLIANSCNNIFKLRKMSTMIVSTVIATKINFIKLFVKAVECFAKEILYFKPDDENLSLITRQLCSAYFFMPHFISDLTKQRNLTEDEVTKLKAVFTNKNDDIFINQDFFFDYQPEIEAPFKSELGKHVTNIAFSIISSKTLSEVNMTSLFTLPSLEFLALVLAQYIVMTDDNLDVKEKLTAFCQIFESKKSETKSDILDMSISLLYNALKMKGNKEMMDKLSGFYKIPENYEKNFNDMKETISEQATQLMIDYKPTFVVTRKNISSVLDDIGFTPEKMTKLMNHDGFNSYINAHQKKRLLVEHHSLKLVSSFVNESTSNGGPLSSGFKEVHWRFLPMLDQKGRILFLAPNRNFDNHISASQLRDLQIIETKSDTSEEIPLKRILSENFSFTEVTRIEMNMQKAKYSYIATLLKTVNRFEGKVFLNNSNLVYDGIIKMDIFGEQNLSGRHKYIEIQYTDIEFVFLRKHMHVNNACEIYTSKNRSYFLIFASENRRNSFMNSLQKCYDKYLKKQSKKIPIHKVKSSTFSFNFFQTLRNISNGICQNLTPPEMIIRSRLVEEWQERRISNYTYLARLNILSGRSLNDISQYPVFPWVLNCYNKKVTQIDLTDQSIYRDFSVPIGAMNDERLDKLLDLYKDLDDKYQKCLFRSHFSNPASVIGYLIREEPFSSLHIKLQGGKYDHPDRLFHSIGSAWSSVTGQLNDFRELTPEFFCSHHFLLNENQFDLGKLMDGKIVSDVTLPDWSKTAWEFIELHAKALESEYVSNHLNEWIDLSFGVYRNSLEHKNVFHPFSYPEIVQTITDEMTLNLARNHCANFGVCPDILFSQPHPRRNHEIIPPPVHLSDLSVEKIECISHGHIMTNNQIIHVASGTFCNFTNQSNKIIFADILPKNNFLILIAQGTSYVTCLFYGNEQQKSVTLAHRGSVINCATNIDDEFLVTGGADCTLSVFSLDRLTMLGSIPAHEFPVVSVSGSVPIGLIISVDSGHNLFVSHLITLKFIHAFKIDCNQNSEHKVCLLEPGLIAVSCSDSNLSTKILFYDLTGRKLGQVQEAARVVKIFEILTNEGCYLGVTTTTKHLSIIDCCSLETVKTFDDIIIPDLVQSVGKGRKAVVCVRNNNKLAVLTF</sequence>
<dbReference type="InterPro" id="IPR036322">
    <property type="entry name" value="WD40_repeat_dom_sf"/>
</dbReference>
<dbReference type="SMART" id="SM01026">
    <property type="entry name" value="Beach"/>
    <property type="match status" value="1"/>
</dbReference>
<dbReference type="OrthoDB" id="10629068at2759"/>
<dbReference type="InterPro" id="IPR000409">
    <property type="entry name" value="BEACH_dom"/>
</dbReference>
<dbReference type="InterPro" id="IPR015943">
    <property type="entry name" value="WD40/YVTN_repeat-like_dom_sf"/>
</dbReference>
<dbReference type="RefSeq" id="XP_001313126.1">
    <property type="nucleotide sequence ID" value="XM_001313125.1"/>
</dbReference>